<proteinExistence type="predicted"/>
<dbReference type="EMBL" id="MAVT02000642">
    <property type="protein sequence ID" value="POS74363.1"/>
    <property type="molecule type" value="Genomic_DNA"/>
</dbReference>
<dbReference type="OrthoDB" id="536881at2759"/>
<dbReference type="GO" id="GO:0009986">
    <property type="term" value="C:cell surface"/>
    <property type="evidence" value="ECO:0007669"/>
    <property type="project" value="TreeGrafter"/>
</dbReference>
<dbReference type="Proteomes" id="UP000094444">
    <property type="component" value="Unassembled WGS sequence"/>
</dbReference>
<keyword evidence="5" id="KW-0325">Glycoprotein</keyword>
<evidence type="ECO:0000256" key="5">
    <source>
        <dbReference type="ARBA" id="ARBA00023180"/>
    </source>
</evidence>
<dbReference type="PANTHER" id="PTHR31018:SF3">
    <property type="entry name" value="RECEPTOR PROTEIN-TYROSINE KINASE"/>
    <property type="match status" value="1"/>
</dbReference>
<reference evidence="8" key="1">
    <citation type="submission" date="2017-09" db="EMBL/GenBank/DDBJ databases">
        <title>Polyketide synthases of a Diaporthe helianthi virulent isolate.</title>
        <authorList>
            <person name="Baroncelli R."/>
        </authorList>
    </citation>
    <scope>NUCLEOTIDE SEQUENCE [LARGE SCALE GENOMIC DNA]</scope>
    <source>
        <strain evidence="8">7/96</strain>
    </source>
</reference>
<dbReference type="PANTHER" id="PTHR31018">
    <property type="entry name" value="SPORULATION-SPECIFIC PROTEIN-RELATED"/>
    <property type="match status" value="1"/>
</dbReference>
<dbReference type="GO" id="GO:0009277">
    <property type="term" value="C:fungal-type cell wall"/>
    <property type="evidence" value="ECO:0007669"/>
    <property type="project" value="TreeGrafter"/>
</dbReference>
<comment type="caution">
    <text evidence="8">The sequence shown here is derived from an EMBL/GenBank/DDBJ whole genome shotgun (WGS) entry which is preliminary data.</text>
</comment>
<evidence type="ECO:0000313" key="9">
    <source>
        <dbReference type="Proteomes" id="UP000094444"/>
    </source>
</evidence>
<dbReference type="FunCoup" id="A0A2P5HVT0">
    <property type="interactions" value="131"/>
</dbReference>
<keyword evidence="4 7" id="KW-0732">Signal</keyword>
<keyword evidence="2" id="KW-0134">Cell wall</keyword>
<evidence type="ECO:0000256" key="4">
    <source>
        <dbReference type="ARBA" id="ARBA00022729"/>
    </source>
</evidence>
<name>A0A2P5HVT0_DIAHE</name>
<dbReference type="InParanoid" id="A0A2P5HVT0"/>
<dbReference type="Pfam" id="PF12454">
    <property type="entry name" value="Ecm33"/>
    <property type="match status" value="1"/>
</dbReference>
<protein>
    <submittedName>
        <fullName evidence="8">Clock-controlled gene-15</fullName>
    </submittedName>
</protein>
<evidence type="ECO:0000256" key="7">
    <source>
        <dbReference type="SAM" id="SignalP"/>
    </source>
</evidence>
<evidence type="ECO:0000256" key="6">
    <source>
        <dbReference type="SAM" id="MobiDB-lite"/>
    </source>
</evidence>
<comment type="subcellular location">
    <subcellularLocation>
        <location evidence="1">Secreted</location>
        <location evidence="1">Cell wall</location>
    </subcellularLocation>
</comment>
<dbReference type="Gene3D" id="3.80.20.20">
    <property type="entry name" value="Receptor L-domain"/>
    <property type="match status" value="1"/>
</dbReference>
<gene>
    <name evidence="8" type="ORF">DHEL01_v207244</name>
</gene>
<evidence type="ECO:0000256" key="2">
    <source>
        <dbReference type="ARBA" id="ARBA00022512"/>
    </source>
</evidence>
<dbReference type="SUPFAM" id="SSF52058">
    <property type="entry name" value="L domain-like"/>
    <property type="match status" value="2"/>
</dbReference>
<accession>A0A2P5HVT0</accession>
<feature type="region of interest" description="Disordered" evidence="6">
    <location>
        <begin position="357"/>
        <end position="376"/>
    </location>
</feature>
<organism evidence="8 9">
    <name type="scientific">Diaporthe helianthi</name>
    <dbReference type="NCBI Taxonomy" id="158607"/>
    <lineage>
        <taxon>Eukaryota</taxon>
        <taxon>Fungi</taxon>
        <taxon>Dikarya</taxon>
        <taxon>Ascomycota</taxon>
        <taxon>Pezizomycotina</taxon>
        <taxon>Sordariomycetes</taxon>
        <taxon>Sordariomycetidae</taxon>
        <taxon>Diaporthales</taxon>
        <taxon>Diaporthaceae</taxon>
        <taxon>Diaporthe</taxon>
    </lineage>
</organism>
<dbReference type="AlphaFoldDB" id="A0A2P5HVT0"/>
<keyword evidence="3" id="KW-0964">Secreted</keyword>
<feature type="chain" id="PRO_5015114672" evidence="7">
    <location>
        <begin position="19"/>
        <end position="401"/>
    </location>
</feature>
<feature type="signal peptide" evidence="7">
    <location>
        <begin position="1"/>
        <end position="18"/>
    </location>
</feature>
<dbReference type="STRING" id="158607.A0A2P5HVT0"/>
<dbReference type="InterPro" id="IPR051648">
    <property type="entry name" value="CWI-Assembly_Regulator"/>
</dbReference>
<dbReference type="GO" id="GO:0031505">
    <property type="term" value="P:fungal-type cell wall organization"/>
    <property type="evidence" value="ECO:0007669"/>
    <property type="project" value="TreeGrafter"/>
</dbReference>
<evidence type="ECO:0000313" key="8">
    <source>
        <dbReference type="EMBL" id="POS74363.1"/>
    </source>
</evidence>
<dbReference type="GO" id="GO:0005886">
    <property type="term" value="C:plasma membrane"/>
    <property type="evidence" value="ECO:0007669"/>
    <property type="project" value="TreeGrafter"/>
</dbReference>
<sequence length="401" mass="41239">MFSKLALSALAAATVASAQSSACTKPTFTIGSAAEASAVSNCRTLKGNVLIPATSDPTISLNGPTSIDGDLTLENNGQVISLGAEQLSSISGTFRLANVTLLSTLNMPALTSVGTITWQSLPALNSLSFSSGISTAKEVTISDTFLQSLDGIDLESVGTMNINNNRRLTKFDTSLKNLSENLNIQANGAKLSVTMPNLIWIANMTIANVTEFSSPSLEVVNGSARFDSNYFESFSAPNMTSTSGGDISFINNPQLTNITFSALKSLGGALTVVNNTRLEELTGFPELAELGGAIKLGGNFSNVEFPSLEDVKGTFALSSTNDITDACTELKKNAPGSQGGNGVIQGKFTCTSNNEKANTGSTAGDSSTGGSSGNSSSAAVNVHVNSAVIGLSFVGLLAQLL</sequence>
<evidence type="ECO:0000256" key="1">
    <source>
        <dbReference type="ARBA" id="ARBA00004191"/>
    </source>
</evidence>
<keyword evidence="9" id="KW-1185">Reference proteome</keyword>
<dbReference type="InterPro" id="IPR036941">
    <property type="entry name" value="Rcpt_L-dom_sf"/>
</dbReference>
<evidence type="ECO:0000256" key="3">
    <source>
        <dbReference type="ARBA" id="ARBA00022525"/>
    </source>
</evidence>